<sequence>MVPTLSDYTINWLIVMQSMPTKHSLSQKMHRHKYENHESSEQNIQLCSEAGIALVYDPAKHCSFILLYWSGEAIYTVPENGLLYYL</sequence>
<reference evidence="2" key="1">
    <citation type="journal article" date="2016" name="Nature">
        <title>Genome evolution in the allotetraploid frog Xenopus laevis.</title>
        <authorList>
            <person name="Session A.M."/>
            <person name="Uno Y."/>
            <person name="Kwon T."/>
            <person name="Chapman J.A."/>
            <person name="Toyoda A."/>
            <person name="Takahashi S."/>
            <person name="Fukui A."/>
            <person name="Hikosaka A."/>
            <person name="Suzuki A."/>
            <person name="Kondo M."/>
            <person name="van Heeringen S.J."/>
            <person name="Quigley I."/>
            <person name="Heinz S."/>
            <person name="Ogino H."/>
            <person name="Ochi H."/>
            <person name="Hellsten U."/>
            <person name="Lyons J.B."/>
            <person name="Simakov O."/>
            <person name="Putnam N."/>
            <person name="Stites J."/>
            <person name="Kuroki Y."/>
            <person name="Tanaka T."/>
            <person name="Michiue T."/>
            <person name="Watanabe M."/>
            <person name="Bogdanovic O."/>
            <person name="Lister R."/>
            <person name="Georgiou G."/>
            <person name="Paranjpe S.S."/>
            <person name="van Kruijsbergen I."/>
            <person name="Shu S."/>
            <person name="Carlson J."/>
            <person name="Kinoshita T."/>
            <person name="Ohta Y."/>
            <person name="Mawaribuchi S."/>
            <person name="Jenkins J."/>
            <person name="Grimwood J."/>
            <person name="Schmutz J."/>
            <person name="Mitros T."/>
            <person name="Mozaffari S.V."/>
            <person name="Suzuki Y."/>
            <person name="Haramoto Y."/>
            <person name="Yamamoto T.S."/>
            <person name="Takagi C."/>
            <person name="Heald R."/>
            <person name="Miller K."/>
            <person name="Haudenschild C."/>
            <person name="Kitzman J."/>
            <person name="Nakayama T."/>
            <person name="Izutsu Y."/>
            <person name="Robert J."/>
            <person name="Fortriede J."/>
            <person name="Burns K."/>
            <person name="Lotay V."/>
            <person name="Karimi K."/>
            <person name="Yasuoka Y."/>
            <person name="Dichmann D.S."/>
            <person name="Flajnik M.F."/>
            <person name="Houston D.W."/>
            <person name="Shendure J."/>
            <person name="DuPasquier L."/>
            <person name="Vize P.D."/>
            <person name="Zorn A.M."/>
            <person name="Ito M."/>
            <person name="Marcotte E.M."/>
            <person name="Wallingford J.B."/>
            <person name="Ito Y."/>
            <person name="Asashima M."/>
            <person name="Ueno N."/>
            <person name="Matsuda Y."/>
            <person name="Veenstra G.J."/>
            <person name="Fujiyama A."/>
            <person name="Harland R.M."/>
            <person name="Taira M."/>
            <person name="Rokhsar D.S."/>
        </authorList>
    </citation>
    <scope>NUCLEOTIDE SEQUENCE [LARGE SCALE GENOMIC DNA]</scope>
    <source>
        <strain evidence="2">J</strain>
    </source>
</reference>
<dbReference type="AlphaFoldDB" id="A0A974H1W7"/>
<name>A0A974H1W7_XENLA</name>
<protein>
    <submittedName>
        <fullName evidence="1">Uncharacterized protein</fullName>
    </submittedName>
</protein>
<dbReference type="EMBL" id="CM004483">
    <property type="protein sequence ID" value="OCT61411.1"/>
    <property type="molecule type" value="Genomic_DNA"/>
</dbReference>
<organism evidence="1 2">
    <name type="scientific">Xenopus laevis</name>
    <name type="common">African clawed frog</name>
    <dbReference type="NCBI Taxonomy" id="8355"/>
    <lineage>
        <taxon>Eukaryota</taxon>
        <taxon>Metazoa</taxon>
        <taxon>Chordata</taxon>
        <taxon>Craniata</taxon>
        <taxon>Vertebrata</taxon>
        <taxon>Euteleostomi</taxon>
        <taxon>Amphibia</taxon>
        <taxon>Batrachia</taxon>
        <taxon>Anura</taxon>
        <taxon>Pipoidea</taxon>
        <taxon>Pipidae</taxon>
        <taxon>Xenopodinae</taxon>
        <taxon>Xenopus</taxon>
        <taxon>Xenopus</taxon>
    </lineage>
</organism>
<dbReference type="Proteomes" id="UP000694892">
    <property type="component" value="Chromosome 9_10S"/>
</dbReference>
<evidence type="ECO:0000313" key="1">
    <source>
        <dbReference type="EMBL" id="OCT61411.1"/>
    </source>
</evidence>
<evidence type="ECO:0000313" key="2">
    <source>
        <dbReference type="Proteomes" id="UP000694892"/>
    </source>
</evidence>
<gene>
    <name evidence="1" type="ORF">XELAEV_18047434mg</name>
</gene>
<proteinExistence type="predicted"/>
<accession>A0A974H1W7</accession>